<protein>
    <submittedName>
        <fullName evidence="1">Uncharacterized protein</fullName>
    </submittedName>
</protein>
<dbReference type="Proteomes" id="UP001163255">
    <property type="component" value="Chromosome"/>
</dbReference>
<evidence type="ECO:0000313" key="2">
    <source>
        <dbReference type="Proteomes" id="UP001163255"/>
    </source>
</evidence>
<proteinExistence type="predicted"/>
<dbReference type="RefSeq" id="WP_262600964.1">
    <property type="nucleotide sequence ID" value="NZ_CP103300.1"/>
</dbReference>
<accession>A0ABY6GZI4</accession>
<sequence length="53" mass="5892">MLNEHLYEILVDLGADKDKAKEAAKEDKELLIKTATNATFVVMIKAQAALLDF</sequence>
<gene>
    <name evidence="1" type="ORF">NX720_09980</name>
</gene>
<evidence type="ECO:0000313" key="1">
    <source>
        <dbReference type="EMBL" id="UYM18209.1"/>
    </source>
</evidence>
<reference evidence="1" key="1">
    <citation type="submission" date="2022-10" db="EMBL/GenBank/DDBJ databases">
        <title>Completed Genome Sequence of two octocoral isolated bacterium, Endozoicomonas euniceicola EF212T and Endozoicomonas gorgoniicola PS125T.</title>
        <authorList>
            <person name="Chiou Y.-J."/>
            <person name="Chen Y.-H."/>
        </authorList>
    </citation>
    <scope>NUCLEOTIDE SEQUENCE</scope>
    <source>
        <strain evidence="1">EF212</strain>
    </source>
</reference>
<name>A0ABY6GZI4_9GAMM</name>
<dbReference type="EMBL" id="CP103300">
    <property type="protein sequence ID" value="UYM18209.1"/>
    <property type="molecule type" value="Genomic_DNA"/>
</dbReference>
<keyword evidence="2" id="KW-1185">Reference proteome</keyword>
<organism evidence="1 2">
    <name type="scientific">Endozoicomonas euniceicola</name>
    <dbReference type="NCBI Taxonomy" id="1234143"/>
    <lineage>
        <taxon>Bacteria</taxon>
        <taxon>Pseudomonadati</taxon>
        <taxon>Pseudomonadota</taxon>
        <taxon>Gammaproteobacteria</taxon>
        <taxon>Oceanospirillales</taxon>
        <taxon>Endozoicomonadaceae</taxon>
        <taxon>Endozoicomonas</taxon>
    </lineage>
</organism>